<reference evidence="2" key="1">
    <citation type="journal article" date="2023" name="Plant J.">
        <title>Genome sequences and population genomics provide insights into the demographic history, inbreeding, and mutation load of two 'living fossil' tree species of Dipteronia.</title>
        <authorList>
            <person name="Feng Y."/>
            <person name="Comes H.P."/>
            <person name="Chen J."/>
            <person name="Zhu S."/>
            <person name="Lu R."/>
            <person name="Zhang X."/>
            <person name="Li P."/>
            <person name="Qiu J."/>
            <person name="Olsen K.M."/>
            <person name="Qiu Y."/>
        </authorList>
    </citation>
    <scope>NUCLEOTIDE SEQUENCE</scope>
    <source>
        <strain evidence="2">NBL</strain>
    </source>
</reference>
<dbReference type="Proteomes" id="UP001281410">
    <property type="component" value="Unassembled WGS sequence"/>
</dbReference>
<dbReference type="AlphaFoldDB" id="A0AAD9ZYD4"/>
<gene>
    <name evidence="2" type="ORF">Dsin_026825</name>
</gene>
<evidence type="ECO:0000256" key="1">
    <source>
        <dbReference type="SAM" id="Phobius"/>
    </source>
</evidence>
<keyword evidence="3" id="KW-1185">Reference proteome</keyword>
<keyword evidence="1" id="KW-0812">Transmembrane</keyword>
<evidence type="ECO:0000313" key="2">
    <source>
        <dbReference type="EMBL" id="KAK3195515.1"/>
    </source>
</evidence>
<comment type="caution">
    <text evidence="2">The sequence shown here is derived from an EMBL/GenBank/DDBJ whole genome shotgun (WGS) entry which is preliminary data.</text>
</comment>
<name>A0AAD9ZYD4_9ROSI</name>
<keyword evidence="1" id="KW-1133">Transmembrane helix</keyword>
<proteinExistence type="predicted"/>
<sequence length="186" mass="21652">MKYVRPLTLYKELLKKNRALLKATEEPHSINLNLLKKYVNLEYPENLMALADRSLELSKKPPQMYRLVASCWVGFPPNVEMAQREFIMYSWFTQERDILVVIDSGAFYPITSNIIRDGISFSVPCYPDNKEAFFLKFLPYGVLEDPSVIYASRDLNETLEAFVSCDCFIISFFFLLLKVIFLATKF</sequence>
<organism evidence="2 3">
    <name type="scientific">Dipteronia sinensis</name>
    <dbReference type="NCBI Taxonomy" id="43782"/>
    <lineage>
        <taxon>Eukaryota</taxon>
        <taxon>Viridiplantae</taxon>
        <taxon>Streptophyta</taxon>
        <taxon>Embryophyta</taxon>
        <taxon>Tracheophyta</taxon>
        <taxon>Spermatophyta</taxon>
        <taxon>Magnoliopsida</taxon>
        <taxon>eudicotyledons</taxon>
        <taxon>Gunneridae</taxon>
        <taxon>Pentapetalae</taxon>
        <taxon>rosids</taxon>
        <taxon>malvids</taxon>
        <taxon>Sapindales</taxon>
        <taxon>Sapindaceae</taxon>
        <taxon>Hippocastanoideae</taxon>
        <taxon>Acereae</taxon>
        <taxon>Dipteronia</taxon>
    </lineage>
</organism>
<dbReference type="EMBL" id="JANJYJ010000008">
    <property type="protein sequence ID" value="KAK3195515.1"/>
    <property type="molecule type" value="Genomic_DNA"/>
</dbReference>
<keyword evidence="1" id="KW-0472">Membrane</keyword>
<feature type="transmembrane region" description="Helical" evidence="1">
    <location>
        <begin position="161"/>
        <end position="183"/>
    </location>
</feature>
<protein>
    <submittedName>
        <fullName evidence="2">Uncharacterized protein</fullName>
    </submittedName>
</protein>
<accession>A0AAD9ZYD4</accession>
<evidence type="ECO:0000313" key="3">
    <source>
        <dbReference type="Proteomes" id="UP001281410"/>
    </source>
</evidence>